<dbReference type="EMBL" id="PVXN01000058">
    <property type="protein sequence ID" value="PRR70137.1"/>
    <property type="molecule type" value="Genomic_DNA"/>
</dbReference>
<keyword evidence="1" id="KW-0472">Membrane</keyword>
<dbReference type="RefSeq" id="WP_133241826.1">
    <property type="nucleotide sequence ID" value="NZ_PVXN01000058.1"/>
</dbReference>
<gene>
    <name evidence="2" type="ORF">CPAL_23580</name>
</gene>
<feature type="transmembrane region" description="Helical" evidence="1">
    <location>
        <begin position="20"/>
        <end position="38"/>
    </location>
</feature>
<evidence type="ECO:0008006" key="4">
    <source>
        <dbReference type="Google" id="ProtNLM"/>
    </source>
</evidence>
<accession>A0A2T0AMP4</accession>
<protein>
    <recommendedName>
        <fullName evidence="4">TadE-like protein</fullName>
    </recommendedName>
</protein>
<keyword evidence="1" id="KW-0812">Transmembrane</keyword>
<proteinExistence type="predicted"/>
<keyword evidence="1" id="KW-1133">Transmembrane helix</keyword>
<sequence length="180" mass="20067">MKIRFIKDKLKEKKGGSTLFEIVVSLGLLTFILFYPLATFSLTHKENLLEDVLTTTMQMVSVEGGLTDRVQNITFENLEAKGLIPPGKSTDPAVRRAITISSNADARNGNTSALKYRDDADPKISIEIRYPADSEVKFINGLSKMIGANKANLPFRVANGTQVQWFYSLKGYILSEKINY</sequence>
<reference evidence="2 3" key="1">
    <citation type="submission" date="2018-03" db="EMBL/GenBank/DDBJ databases">
        <title>Genome sequence of Clostridium thermopalmarium DSM 5974.</title>
        <authorList>
            <person name="Poehlein A."/>
            <person name="Daniel R."/>
        </authorList>
    </citation>
    <scope>NUCLEOTIDE SEQUENCE [LARGE SCALE GENOMIC DNA]</scope>
    <source>
        <strain evidence="2 3">DSM 5974</strain>
    </source>
</reference>
<dbReference type="Proteomes" id="UP000239614">
    <property type="component" value="Unassembled WGS sequence"/>
</dbReference>
<evidence type="ECO:0000313" key="2">
    <source>
        <dbReference type="EMBL" id="PRR70137.1"/>
    </source>
</evidence>
<evidence type="ECO:0000313" key="3">
    <source>
        <dbReference type="Proteomes" id="UP000239614"/>
    </source>
</evidence>
<dbReference type="AlphaFoldDB" id="A0A2T0AMP4"/>
<keyword evidence="3" id="KW-1185">Reference proteome</keyword>
<evidence type="ECO:0000256" key="1">
    <source>
        <dbReference type="SAM" id="Phobius"/>
    </source>
</evidence>
<comment type="caution">
    <text evidence="2">The sequence shown here is derived from an EMBL/GenBank/DDBJ whole genome shotgun (WGS) entry which is preliminary data.</text>
</comment>
<organism evidence="2 3">
    <name type="scientific">Clostridium thermopalmarium DSM 5974</name>
    <dbReference type="NCBI Taxonomy" id="1121340"/>
    <lineage>
        <taxon>Bacteria</taxon>
        <taxon>Bacillati</taxon>
        <taxon>Bacillota</taxon>
        <taxon>Clostridia</taxon>
        <taxon>Eubacteriales</taxon>
        <taxon>Clostridiaceae</taxon>
        <taxon>Clostridium</taxon>
    </lineage>
</organism>
<name>A0A2T0AMP4_9CLOT</name>